<dbReference type="InterPro" id="IPR001619">
    <property type="entry name" value="Sec1-like"/>
</dbReference>
<evidence type="ECO:0000256" key="1">
    <source>
        <dbReference type="ARBA" id="ARBA00009884"/>
    </source>
</evidence>
<feature type="compositionally biased region" description="Basic residues" evidence="2">
    <location>
        <begin position="704"/>
        <end position="716"/>
    </location>
</feature>
<evidence type="ECO:0000313" key="3">
    <source>
        <dbReference type="EMBL" id="KAK3390946.1"/>
    </source>
</evidence>
<feature type="compositionally biased region" description="Pro residues" evidence="2">
    <location>
        <begin position="627"/>
        <end position="636"/>
    </location>
</feature>
<evidence type="ECO:0000256" key="2">
    <source>
        <dbReference type="SAM" id="MobiDB-lite"/>
    </source>
</evidence>
<dbReference type="Gene3D" id="3.40.50.2060">
    <property type="match status" value="1"/>
</dbReference>
<dbReference type="PANTHER" id="PTHR11679">
    <property type="entry name" value="VESICLE PROTEIN SORTING-ASSOCIATED"/>
    <property type="match status" value="1"/>
</dbReference>
<reference evidence="3" key="1">
    <citation type="journal article" date="2023" name="Mol. Phylogenet. Evol.">
        <title>Genome-scale phylogeny and comparative genomics of the fungal order Sordariales.</title>
        <authorList>
            <person name="Hensen N."/>
            <person name="Bonometti L."/>
            <person name="Westerberg I."/>
            <person name="Brannstrom I.O."/>
            <person name="Guillou S."/>
            <person name="Cros-Aarteil S."/>
            <person name="Calhoun S."/>
            <person name="Haridas S."/>
            <person name="Kuo A."/>
            <person name="Mondo S."/>
            <person name="Pangilinan J."/>
            <person name="Riley R."/>
            <person name="LaButti K."/>
            <person name="Andreopoulos B."/>
            <person name="Lipzen A."/>
            <person name="Chen C."/>
            <person name="Yan M."/>
            <person name="Daum C."/>
            <person name="Ng V."/>
            <person name="Clum A."/>
            <person name="Steindorff A."/>
            <person name="Ohm R.A."/>
            <person name="Martin F."/>
            <person name="Silar P."/>
            <person name="Natvig D.O."/>
            <person name="Lalanne C."/>
            <person name="Gautier V."/>
            <person name="Ament-Velasquez S.L."/>
            <person name="Kruys A."/>
            <person name="Hutchinson M.I."/>
            <person name="Powell A.J."/>
            <person name="Barry K."/>
            <person name="Miller A.N."/>
            <person name="Grigoriev I.V."/>
            <person name="Debuchy R."/>
            <person name="Gladieux P."/>
            <person name="Hiltunen Thoren M."/>
            <person name="Johannesson H."/>
        </authorList>
    </citation>
    <scope>NUCLEOTIDE SEQUENCE</scope>
    <source>
        <strain evidence="3">CBS 232.78</strain>
    </source>
</reference>
<dbReference type="InterPro" id="IPR043127">
    <property type="entry name" value="Sec-1-like_dom3a"/>
</dbReference>
<feature type="region of interest" description="Disordered" evidence="2">
    <location>
        <begin position="606"/>
        <end position="716"/>
    </location>
</feature>
<dbReference type="SUPFAM" id="SSF56815">
    <property type="entry name" value="Sec1/munc18-like (SM) proteins"/>
    <property type="match status" value="1"/>
</dbReference>
<protein>
    <submittedName>
        <fullName evidence="3">Sec1 family protein</fullName>
    </submittedName>
</protein>
<dbReference type="Gene3D" id="3.90.830.10">
    <property type="entry name" value="Syntaxin Binding Protein 1, Chain A, domain 2"/>
    <property type="match status" value="1"/>
</dbReference>
<sequence length="716" mass="80586">MDRGVSIIEEQKDAIIGAVKRITPGEWKVLVVDENSKKVLDNTVKEDDLLNHNIANIERIEEKREMNPSMDAVYILSPLPHIVECLLADFERRRYRRAFLLWTSILPRELGDRLRGARQHIANVTTLPVDFYPRESHLVTFKDPWSFPVLYHPSCNDLVAKHMQSLAQKILGICIALGEMPKVRFYRPKNPLHEASVMCSHLARFVQRELEGYASANREFAAPSARPPPILVITDRSMDLMAPLVHEFTYQAIAHDLLPIEDHEKVTFRMTINEGTPAAEEKAMELIEKDKVWVSNRHQHMIHTINKLMSDFDKFLADNAHFRDQDPEKNTSLSTIKAMMVDMQEFQRMKETYSLHVTMAQEALRVFDQHKIQEIAPVEQILATGVDDDLKKPKNVLDQVVRLLDHENVNPLDRLRLIILYILYRDGIIPEDIKRLLAHSSLSPTEMDKITNLDLLGAQTTHPLKEFRAPPPPLFPRNYTLPAEDEEYISSRFEPAVKAMLEELCRGTLDPEVFPWVNPPTEMAEESLGAQGSLRSAAPRWASANRRQVENRQRIIVFMAGGATYSEARACYEVSEKQSRDVFLATSHMLTPKLFLRQVGDLSTDRRRLDLPMDRPPPRAPAHLFEPPTPPTPMSPPFGAGRPAAGLGIGGMRSPAGGPQPPVKGLANMTLTSGGRSSAPPGGGGQFSAAPGSEDGGNQGKPSKEKKKRGFFGIKK</sequence>
<dbReference type="Proteomes" id="UP001285441">
    <property type="component" value="Unassembled WGS sequence"/>
</dbReference>
<dbReference type="AlphaFoldDB" id="A0AAE0P0A0"/>
<dbReference type="InterPro" id="IPR036045">
    <property type="entry name" value="Sec1-like_sf"/>
</dbReference>
<dbReference type="InterPro" id="IPR043154">
    <property type="entry name" value="Sec-1-like_dom1"/>
</dbReference>
<reference evidence="3" key="2">
    <citation type="submission" date="2023-06" db="EMBL/GenBank/DDBJ databases">
        <authorList>
            <consortium name="Lawrence Berkeley National Laboratory"/>
            <person name="Haridas S."/>
            <person name="Hensen N."/>
            <person name="Bonometti L."/>
            <person name="Westerberg I."/>
            <person name="Brannstrom I.O."/>
            <person name="Guillou S."/>
            <person name="Cros-Aarteil S."/>
            <person name="Calhoun S."/>
            <person name="Kuo A."/>
            <person name="Mondo S."/>
            <person name="Pangilinan J."/>
            <person name="Riley R."/>
            <person name="LaButti K."/>
            <person name="Andreopoulos B."/>
            <person name="Lipzen A."/>
            <person name="Chen C."/>
            <person name="Yanf M."/>
            <person name="Daum C."/>
            <person name="Ng V."/>
            <person name="Clum A."/>
            <person name="Steindorff A."/>
            <person name="Ohm R."/>
            <person name="Martin F."/>
            <person name="Silar P."/>
            <person name="Natvig D."/>
            <person name="Lalanne C."/>
            <person name="Gautier V."/>
            <person name="Ament-velasquez S.L."/>
            <person name="Kruys A."/>
            <person name="Hutchinson M.I."/>
            <person name="Powell A.J."/>
            <person name="Barry K."/>
            <person name="Miller A.N."/>
            <person name="Grigoriev I.V."/>
            <person name="Debuchy R."/>
            <person name="Gladieux P."/>
            <person name="Thoren M.H."/>
            <person name="Johannesson H."/>
        </authorList>
    </citation>
    <scope>NUCLEOTIDE SEQUENCE</scope>
    <source>
        <strain evidence="3">CBS 232.78</strain>
    </source>
</reference>
<dbReference type="Gene3D" id="3.40.50.1910">
    <property type="match status" value="1"/>
</dbReference>
<proteinExistence type="inferred from homology"/>
<dbReference type="Gene3D" id="1.25.40.60">
    <property type="match status" value="1"/>
</dbReference>
<comment type="caution">
    <text evidence="3">The sequence shown here is derived from an EMBL/GenBank/DDBJ whole genome shotgun (WGS) entry which is preliminary data.</text>
</comment>
<dbReference type="InterPro" id="IPR027482">
    <property type="entry name" value="Sec1-like_dom2"/>
</dbReference>
<evidence type="ECO:0000313" key="4">
    <source>
        <dbReference type="Proteomes" id="UP001285441"/>
    </source>
</evidence>
<dbReference type="Pfam" id="PF00995">
    <property type="entry name" value="Sec1"/>
    <property type="match status" value="1"/>
</dbReference>
<gene>
    <name evidence="3" type="ORF">B0H63DRAFT_508176</name>
</gene>
<comment type="similarity">
    <text evidence="1">Belongs to the STXBP/unc-18/SEC1 family.</text>
</comment>
<dbReference type="GO" id="GO:0016192">
    <property type="term" value="P:vesicle-mediated transport"/>
    <property type="evidence" value="ECO:0007669"/>
    <property type="project" value="InterPro"/>
</dbReference>
<name>A0AAE0P0A0_9PEZI</name>
<dbReference type="PIRSF" id="PIRSF005715">
    <property type="entry name" value="VPS45_Sec1"/>
    <property type="match status" value="1"/>
</dbReference>
<feature type="compositionally biased region" description="Basic and acidic residues" evidence="2">
    <location>
        <begin position="606"/>
        <end position="617"/>
    </location>
</feature>
<dbReference type="EMBL" id="JAULSW010000002">
    <property type="protein sequence ID" value="KAK3390946.1"/>
    <property type="molecule type" value="Genomic_DNA"/>
</dbReference>
<accession>A0AAE0P0A0</accession>
<keyword evidence="4" id="KW-1185">Reference proteome</keyword>
<organism evidence="3 4">
    <name type="scientific">Podospora didyma</name>
    <dbReference type="NCBI Taxonomy" id="330526"/>
    <lineage>
        <taxon>Eukaryota</taxon>
        <taxon>Fungi</taxon>
        <taxon>Dikarya</taxon>
        <taxon>Ascomycota</taxon>
        <taxon>Pezizomycotina</taxon>
        <taxon>Sordariomycetes</taxon>
        <taxon>Sordariomycetidae</taxon>
        <taxon>Sordariales</taxon>
        <taxon>Podosporaceae</taxon>
        <taxon>Podospora</taxon>
    </lineage>
</organism>